<organism evidence="5 6">
    <name type="scientific">Mobilicoccus caccae</name>
    <dbReference type="NCBI Taxonomy" id="1859295"/>
    <lineage>
        <taxon>Bacteria</taxon>
        <taxon>Bacillati</taxon>
        <taxon>Actinomycetota</taxon>
        <taxon>Actinomycetes</taxon>
        <taxon>Micrococcales</taxon>
        <taxon>Dermatophilaceae</taxon>
        <taxon>Mobilicoccus</taxon>
    </lineage>
</organism>
<feature type="region of interest" description="Disordered" evidence="3">
    <location>
        <begin position="234"/>
        <end position="285"/>
    </location>
</feature>
<dbReference type="PROSITE" id="PS00211">
    <property type="entry name" value="ABC_TRANSPORTER_1"/>
    <property type="match status" value="1"/>
</dbReference>
<dbReference type="Pfam" id="PF00005">
    <property type="entry name" value="ABC_tran"/>
    <property type="match status" value="1"/>
</dbReference>
<dbReference type="InterPro" id="IPR027417">
    <property type="entry name" value="P-loop_NTPase"/>
</dbReference>
<comment type="caution">
    <text evidence="5">The sequence shown here is derived from an EMBL/GenBank/DDBJ whole genome shotgun (WGS) entry which is preliminary data.</text>
</comment>
<dbReference type="EMBL" id="BSUO01000001">
    <property type="protein sequence ID" value="GMA39021.1"/>
    <property type="molecule type" value="Genomic_DNA"/>
</dbReference>
<dbReference type="PANTHER" id="PTHR24220:SF470">
    <property type="entry name" value="CELL DIVISION ATP-BINDING PROTEIN FTSE"/>
    <property type="match status" value="1"/>
</dbReference>
<dbReference type="SUPFAM" id="SSF52540">
    <property type="entry name" value="P-loop containing nucleoside triphosphate hydrolases"/>
    <property type="match status" value="1"/>
</dbReference>
<feature type="domain" description="ABC transporter" evidence="4">
    <location>
        <begin position="2"/>
        <end position="238"/>
    </location>
</feature>
<evidence type="ECO:0000256" key="3">
    <source>
        <dbReference type="SAM" id="MobiDB-lite"/>
    </source>
</evidence>
<evidence type="ECO:0000313" key="6">
    <source>
        <dbReference type="Proteomes" id="UP001157126"/>
    </source>
</evidence>
<keyword evidence="5" id="KW-0132">Cell division</keyword>
<sequence length="285" mass="30615">MIRFDHVVKTYPRSTRPALDGIDLTVEAGEFVFLVGPSGSGKSTIVRLALCEEKVTSGGLTVAGRDLTTIRRRNVPALRREVGTVFQDFRLLPDKTVGQNVAYVLHVLGETPEAVRSAVPAALETVGLAGLEHRLPHQLSGGEQQRVAIARALVRRPTLLLADEPTGNLDPRTSLELVRLLEEINASGTTVVMATHDDRIVDTLRRRVVQLEAGRIVRDEAAGLYLRAPELTAEKTSGEPVRADSEVVPDASPPPTAAEADPLTSKEPVNTIDQGGPAATDGPQR</sequence>
<dbReference type="PROSITE" id="PS50893">
    <property type="entry name" value="ABC_TRANSPORTER_2"/>
    <property type="match status" value="1"/>
</dbReference>
<evidence type="ECO:0000256" key="2">
    <source>
        <dbReference type="ARBA" id="ARBA00022840"/>
    </source>
</evidence>
<evidence type="ECO:0000256" key="1">
    <source>
        <dbReference type="ARBA" id="ARBA00022741"/>
    </source>
</evidence>
<keyword evidence="5" id="KW-0131">Cell cycle</keyword>
<dbReference type="InterPro" id="IPR017871">
    <property type="entry name" value="ABC_transporter-like_CS"/>
</dbReference>
<gene>
    <name evidence="5" type="ORF">GCM10025883_10660</name>
</gene>
<dbReference type="SMART" id="SM00382">
    <property type="entry name" value="AAA"/>
    <property type="match status" value="1"/>
</dbReference>
<accession>A0ABQ6INL0</accession>
<dbReference type="InterPro" id="IPR015854">
    <property type="entry name" value="ABC_transpr_LolD-like"/>
</dbReference>
<protein>
    <submittedName>
        <fullName evidence="5">Cell division ATP-binding protein FtsE</fullName>
    </submittedName>
</protein>
<dbReference type="RefSeq" id="WP_348536093.1">
    <property type="nucleotide sequence ID" value="NZ_BSUO01000001.1"/>
</dbReference>
<dbReference type="Proteomes" id="UP001157126">
    <property type="component" value="Unassembled WGS sequence"/>
</dbReference>
<dbReference type="GO" id="GO:0005524">
    <property type="term" value="F:ATP binding"/>
    <property type="evidence" value="ECO:0007669"/>
    <property type="project" value="UniProtKB-KW"/>
</dbReference>
<keyword evidence="6" id="KW-1185">Reference proteome</keyword>
<reference evidence="6" key="1">
    <citation type="journal article" date="2019" name="Int. J. Syst. Evol. Microbiol.">
        <title>The Global Catalogue of Microorganisms (GCM) 10K type strain sequencing project: providing services to taxonomists for standard genome sequencing and annotation.</title>
        <authorList>
            <consortium name="The Broad Institute Genomics Platform"/>
            <consortium name="The Broad Institute Genome Sequencing Center for Infectious Disease"/>
            <person name="Wu L."/>
            <person name="Ma J."/>
        </authorList>
    </citation>
    <scope>NUCLEOTIDE SEQUENCE [LARGE SCALE GENOMIC DNA]</scope>
    <source>
        <strain evidence="6">NBRC 113072</strain>
    </source>
</reference>
<name>A0ABQ6INL0_9MICO</name>
<proteinExistence type="predicted"/>
<dbReference type="PANTHER" id="PTHR24220">
    <property type="entry name" value="IMPORT ATP-BINDING PROTEIN"/>
    <property type="match status" value="1"/>
</dbReference>
<dbReference type="Gene3D" id="3.40.50.300">
    <property type="entry name" value="P-loop containing nucleotide triphosphate hydrolases"/>
    <property type="match status" value="1"/>
</dbReference>
<evidence type="ECO:0000313" key="5">
    <source>
        <dbReference type="EMBL" id="GMA39021.1"/>
    </source>
</evidence>
<evidence type="ECO:0000259" key="4">
    <source>
        <dbReference type="PROSITE" id="PS50893"/>
    </source>
</evidence>
<keyword evidence="2 5" id="KW-0067">ATP-binding</keyword>
<feature type="compositionally biased region" description="Basic and acidic residues" evidence="3">
    <location>
        <begin position="234"/>
        <end position="245"/>
    </location>
</feature>
<dbReference type="InterPro" id="IPR003593">
    <property type="entry name" value="AAA+_ATPase"/>
</dbReference>
<dbReference type="GO" id="GO:0051301">
    <property type="term" value="P:cell division"/>
    <property type="evidence" value="ECO:0007669"/>
    <property type="project" value="UniProtKB-KW"/>
</dbReference>
<dbReference type="InterPro" id="IPR003439">
    <property type="entry name" value="ABC_transporter-like_ATP-bd"/>
</dbReference>
<keyword evidence="1" id="KW-0547">Nucleotide-binding</keyword>